<dbReference type="GO" id="GO:0052689">
    <property type="term" value="F:carboxylic ester hydrolase activity"/>
    <property type="evidence" value="ECO:0007669"/>
    <property type="project" value="TreeGrafter"/>
</dbReference>
<keyword evidence="4" id="KW-1185">Reference proteome</keyword>
<feature type="domain" description="AB hydrolase-1" evidence="2">
    <location>
        <begin position="308"/>
        <end position="559"/>
    </location>
</feature>
<dbReference type="RefSeq" id="WP_043755096.1">
    <property type="nucleotide sequence ID" value="NZ_CP003811.1"/>
</dbReference>
<dbReference type="KEGG" id="mor:MOC_0197"/>
<organism evidence="3 4">
    <name type="scientific">Methylobacterium oryzae CBMB20</name>
    <dbReference type="NCBI Taxonomy" id="693986"/>
    <lineage>
        <taxon>Bacteria</taxon>
        <taxon>Pseudomonadati</taxon>
        <taxon>Pseudomonadota</taxon>
        <taxon>Alphaproteobacteria</taxon>
        <taxon>Hyphomicrobiales</taxon>
        <taxon>Methylobacteriaceae</taxon>
        <taxon>Methylobacterium</taxon>
    </lineage>
</organism>
<evidence type="ECO:0000313" key="3">
    <source>
        <dbReference type="EMBL" id="AIQ87952.1"/>
    </source>
</evidence>
<dbReference type="PANTHER" id="PTHR43265">
    <property type="entry name" value="ESTERASE ESTD"/>
    <property type="match status" value="1"/>
</dbReference>
<name>A0A089NKU2_9HYPH</name>
<dbReference type="AlphaFoldDB" id="A0A089NKU2"/>
<reference evidence="3 4" key="1">
    <citation type="journal article" date="2014" name="PLoS ONE">
        <title>Genome Information of Methylobacterium oryzae, a Plant-Probiotic Methylotroph in the Phyllosphere.</title>
        <authorList>
            <person name="Kwak M.J."/>
            <person name="Jeong H."/>
            <person name="Madhaiyan M."/>
            <person name="Lee Y."/>
            <person name="Sa T.M."/>
            <person name="Oh T.K."/>
            <person name="Kim J.F."/>
        </authorList>
    </citation>
    <scope>NUCLEOTIDE SEQUENCE [LARGE SCALE GENOMIC DNA]</scope>
    <source>
        <strain evidence="3 4">CBMB20</strain>
    </source>
</reference>
<dbReference type="InterPro" id="IPR053145">
    <property type="entry name" value="AB_hydrolase_Est10"/>
</dbReference>
<dbReference type="Gene3D" id="3.40.50.1820">
    <property type="entry name" value="alpha/beta hydrolase"/>
    <property type="match status" value="2"/>
</dbReference>
<dbReference type="InterPro" id="IPR029058">
    <property type="entry name" value="AB_hydrolase_fold"/>
</dbReference>
<dbReference type="HOGENOM" id="CLU_029181_0_0_5"/>
<evidence type="ECO:0000259" key="2">
    <source>
        <dbReference type="Pfam" id="PF12697"/>
    </source>
</evidence>
<gene>
    <name evidence="3" type="ORF">MOC_0197</name>
</gene>
<proteinExistence type="predicted"/>
<dbReference type="Pfam" id="PF00561">
    <property type="entry name" value="Abhydrolase_1"/>
    <property type="match status" value="1"/>
</dbReference>
<sequence>MTPEVESDAAVPVTFDGLFGWLHPAAGRRGVVLCGTCGFEQMAAHRPWRSLAEGLAAAGCPTLRFDYPGEGDSADPEAGGILACVAAIRRAVQFLRATAGVSEIVLIGLRLGATFAALAAQVEAVEGLVLLAPVTTGRAYLREMRLRAQTIGRLPDGSVPSQEADSLTVGGFRMESVVLNELATLNLERLERAPARRALLLAPETRTLAARLETLGSTVATGPFPGLAALVGDPIFSDVPAADFARVIAFATAGAGDSGLTRSGTAVGALASPHLTGSGWEEEPVRFARGLFGIRCRPDRADANAPTIVFVSTGMSVHSGWGRQTTDLARRLAADGIGSFRFDQRGIGDSADRADGRKPLFAADGFADVISAVDEIAGTGGSILLVGGCSGAYAALHALCRDSRVDGALLLNLYCFDWDPDQDLDQVIRQTFGSASTYAALLKRGATWRRLIRGEIRIGAIAAVLARRGIDAAFRRMRRAIRPGPPGGSPARRIAALRRRGAEIRLLYSAGDPGLAALRRHLGRSPGKADRRLGAPVTVVPGVDHNFGSREAQARLAEALHDLLQAVQRSKATRSGTAVSAKPGRVLTLAGRT</sequence>
<dbReference type="Proteomes" id="UP000029492">
    <property type="component" value="Chromosome"/>
</dbReference>
<accession>A0A089NKU2</accession>
<dbReference type="PANTHER" id="PTHR43265:SF1">
    <property type="entry name" value="ESTERASE ESTD"/>
    <property type="match status" value="1"/>
</dbReference>
<dbReference type="InterPro" id="IPR000073">
    <property type="entry name" value="AB_hydrolase_1"/>
</dbReference>
<protein>
    <submittedName>
        <fullName evidence="3">Esterase/lipase/thioesterase</fullName>
    </submittedName>
</protein>
<dbReference type="EMBL" id="CP003811">
    <property type="protein sequence ID" value="AIQ87952.1"/>
    <property type="molecule type" value="Genomic_DNA"/>
</dbReference>
<dbReference type="SUPFAM" id="SSF53474">
    <property type="entry name" value="alpha/beta-Hydrolases"/>
    <property type="match status" value="2"/>
</dbReference>
<dbReference type="eggNOG" id="COG1073">
    <property type="taxonomic scope" value="Bacteria"/>
</dbReference>
<evidence type="ECO:0000259" key="1">
    <source>
        <dbReference type="Pfam" id="PF00561"/>
    </source>
</evidence>
<evidence type="ECO:0000313" key="4">
    <source>
        <dbReference type="Proteomes" id="UP000029492"/>
    </source>
</evidence>
<dbReference type="STRING" id="693986.MOC_0197"/>
<feature type="domain" description="AB hydrolase-1" evidence="1">
    <location>
        <begin position="44"/>
        <end position="146"/>
    </location>
</feature>
<dbReference type="Pfam" id="PF12697">
    <property type="entry name" value="Abhydrolase_6"/>
    <property type="match status" value="1"/>
</dbReference>